<dbReference type="InterPro" id="IPR012677">
    <property type="entry name" value="Nucleotide-bd_a/b_plait_sf"/>
</dbReference>
<reference evidence="6" key="2">
    <citation type="submission" date="2025-08" db="UniProtKB">
        <authorList>
            <consortium name="RefSeq"/>
        </authorList>
    </citation>
    <scope>IDENTIFICATION</scope>
    <source>
        <tissue evidence="6">Leaf</tissue>
    </source>
</reference>
<feature type="region of interest" description="Disordered" evidence="3">
    <location>
        <begin position="1"/>
        <end position="74"/>
    </location>
</feature>
<name>A0A9R0IWG4_SPIOL</name>
<feature type="region of interest" description="Disordered" evidence="3">
    <location>
        <begin position="212"/>
        <end position="251"/>
    </location>
</feature>
<dbReference type="KEGG" id="soe:110795531"/>
<dbReference type="FunFam" id="3.30.70.330:FF:000335">
    <property type="entry name" value="RNA-binding protein with multiple splicing 2"/>
    <property type="match status" value="1"/>
</dbReference>
<gene>
    <name evidence="6" type="primary">LOC110795531</name>
</gene>
<dbReference type="GO" id="GO:0003729">
    <property type="term" value="F:mRNA binding"/>
    <property type="evidence" value="ECO:0000318"/>
    <property type="project" value="GO_Central"/>
</dbReference>
<dbReference type="FunFam" id="3.30.70.330:FF:000404">
    <property type="entry name" value="RNA-binding protein with multiple splicing"/>
    <property type="match status" value="1"/>
</dbReference>
<feature type="compositionally biased region" description="Pro residues" evidence="3">
    <location>
        <begin position="10"/>
        <end position="21"/>
    </location>
</feature>
<feature type="region of interest" description="Disordered" evidence="3">
    <location>
        <begin position="160"/>
        <end position="191"/>
    </location>
</feature>
<dbReference type="Gene3D" id="3.30.70.330">
    <property type="match status" value="2"/>
</dbReference>
<dbReference type="SMART" id="SM00360">
    <property type="entry name" value="RRM"/>
    <property type="match status" value="2"/>
</dbReference>
<feature type="domain" description="RRM" evidence="4">
    <location>
        <begin position="82"/>
        <end position="161"/>
    </location>
</feature>
<feature type="domain" description="RRM" evidence="4">
    <location>
        <begin position="254"/>
        <end position="332"/>
    </location>
</feature>
<evidence type="ECO:0000256" key="1">
    <source>
        <dbReference type="ARBA" id="ARBA00022884"/>
    </source>
</evidence>
<dbReference type="Proteomes" id="UP000813463">
    <property type="component" value="Chromosome 3"/>
</dbReference>
<evidence type="ECO:0000259" key="4">
    <source>
        <dbReference type="PROSITE" id="PS50102"/>
    </source>
</evidence>
<accession>A0A9R0IWG4</accession>
<dbReference type="GeneID" id="110795531"/>
<feature type="compositionally biased region" description="Low complexity" evidence="3">
    <location>
        <begin position="231"/>
        <end position="244"/>
    </location>
</feature>
<reference evidence="5" key="1">
    <citation type="journal article" date="2021" name="Nat. Commun.">
        <title>Genomic analyses provide insights into spinach domestication and the genetic basis of agronomic traits.</title>
        <authorList>
            <person name="Cai X."/>
            <person name="Sun X."/>
            <person name="Xu C."/>
            <person name="Sun H."/>
            <person name="Wang X."/>
            <person name="Ge C."/>
            <person name="Zhang Z."/>
            <person name="Wang Q."/>
            <person name="Fei Z."/>
            <person name="Jiao C."/>
            <person name="Wang Q."/>
        </authorList>
    </citation>
    <scope>NUCLEOTIDE SEQUENCE [LARGE SCALE GENOMIC DNA]</scope>
    <source>
        <strain evidence="5">cv. Varoflay</strain>
    </source>
</reference>
<dbReference type="AlphaFoldDB" id="A0A9R0IWG4"/>
<feature type="compositionally biased region" description="Pro residues" evidence="3">
    <location>
        <begin position="55"/>
        <end position="74"/>
    </location>
</feature>
<evidence type="ECO:0000256" key="2">
    <source>
        <dbReference type="PROSITE-ProRule" id="PRU00176"/>
    </source>
</evidence>
<proteinExistence type="predicted"/>
<dbReference type="OrthoDB" id="431169at2759"/>
<dbReference type="SUPFAM" id="SSF54928">
    <property type="entry name" value="RNA-binding domain, RBD"/>
    <property type="match status" value="1"/>
</dbReference>
<keyword evidence="5" id="KW-1185">Reference proteome</keyword>
<evidence type="ECO:0000313" key="5">
    <source>
        <dbReference type="Proteomes" id="UP000813463"/>
    </source>
</evidence>
<keyword evidence="1 2" id="KW-0694">RNA-binding</keyword>
<dbReference type="InterPro" id="IPR000504">
    <property type="entry name" value="RRM_dom"/>
</dbReference>
<dbReference type="PROSITE" id="PS50102">
    <property type="entry name" value="RRM"/>
    <property type="match status" value="2"/>
</dbReference>
<feature type="compositionally biased region" description="Pro residues" evidence="3">
    <location>
        <begin position="33"/>
        <end position="47"/>
    </location>
</feature>
<dbReference type="InterPro" id="IPR035979">
    <property type="entry name" value="RBD_domain_sf"/>
</dbReference>
<evidence type="ECO:0000256" key="3">
    <source>
        <dbReference type="SAM" id="MobiDB-lite"/>
    </source>
</evidence>
<dbReference type="PANTHER" id="PTHR10501">
    <property type="entry name" value="U1 SMALL NUCLEAR RIBONUCLEOPROTEIN A/U2 SMALL NUCLEAR RIBONUCLEOPROTEIN B"/>
    <property type="match status" value="1"/>
</dbReference>
<organism evidence="5 6">
    <name type="scientific">Spinacia oleracea</name>
    <name type="common">Spinach</name>
    <dbReference type="NCBI Taxonomy" id="3562"/>
    <lineage>
        <taxon>Eukaryota</taxon>
        <taxon>Viridiplantae</taxon>
        <taxon>Streptophyta</taxon>
        <taxon>Embryophyta</taxon>
        <taxon>Tracheophyta</taxon>
        <taxon>Spermatophyta</taxon>
        <taxon>Magnoliopsida</taxon>
        <taxon>eudicotyledons</taxon>
        <taxon>Gunneridae</taxon>
        <taxon>Pentapetalae</taxon>
        <taxon>Caryophyllales</taxon>
        <taxon>Chenopodiaceae</taxon>
        <taxon>Chenopodioideae</taxon>
        <taxon>Anserineae</taxon>
        <taxon>Spinacia</taxon>
    </lineage>
</organism>
<dbReference type="RefSeq" id="XP_021856233.1">
    <property type="nucleotide sequence ID" value="XM_022000541.2"/>
</dbReference>
<evidence type="ECO:0000313" key="6">
    <source>
        <dbReference type="RefSeq" id="XP_021856233.1"/>
    </source>
</evidence>
<feature type="compositionally biased region" description="Polar residues" evidence="3">
    <location>
        <begin position="218"/>
        <end position="229"/>
    </location>
</feature>
<dbReference type="Pfam" id="PF00076">
    <property type="entry name" value="RRM_1"/>
    <property type="match status" value="2"/>
</dbReference>
<protein>
    <submittedName>
        <fullName evidence="6">ENHANCER OF AG-4 protein 2 isoform X1</fullName>
    </submittedName>
</protein>
<sequence>MEDMSAYYYAPPPSHPPPPPSDIHSAFYNTHYHPPPPPPPQHLPPPVSLQHSHHIPPPSLHPPPPSFSHLLPPPHSSRDEVRTLFVAGLPEDVKPRELYNLFRDFPGYLSSNLRSPSNNSQPFAFVVFADQQSAVTAMHEIHGMVFDLEKGSTLYIDLAKSNSRSKRQRADDEGPAASDKKHKGSPAIPRGSAELAGVGSFHIPGMGSSAHNTIGYPSAQSHRSYNSRGISEANAAKSSHSSASHIPQENPPCPTIFVANLGPESSEQELTKVFSRCRGFLKLKIQGTYGAPVAFVDFQDTACSSEAMSQLQGTVLFSSSSGEGLRLEYAKSRMGMRRKPK</sequence>